<evidence type="ECO:0000259" key="4">
    <source>
        <dbReference type="Pfam" id="PF13399"/>
    </source>
</evidence>
<feature type="domain" description="LytR/CpsA/Psr regulator C-terminal" evidence="4">
    <location>
        <begin position="369"/>
        <end position="457"/>
    </location>
</feature>
<dbReference type="Pfam" id="PF03816">
    <property type="entry name" value="LytR_cpsA_psr"/>
    <property type="match status" value="1"/>
</dbReference>
<feature type="compositionally biased region" description="Pro residues" evidence="2">
    <location>
        <begin position="65"/>
        <end position="77"/>
    </location>
</feature>
<reference evidence="6" key="1">
    <citation type="submission" date="2017-09" db="EMBL/GenBank/DDBJ databases">
        <title>Metaegenomics of thermophilic ammonia-oxidizing enrichment culture.</title>
        <authorList>
            <person name="Kato S."/>
            <person name="Suzuki K."/>
        </authorList>
    </citation>
    <scope>NUCLEOTIDE SEQUENCE [LARGE SCALE GENOMIC DNA]</scope>
</reference>
<dbReference type="InterPro" id="IPR004474">
    <property type="entry name" value="LytR_CpsA_psr"/>
</dbReference>
<gene>
    <name evidence="5" type="primary">yvhJ_1</name>
    <name evidence="5" type="ORF">HRbin22_00746</name>
</gene>
<sequence length="461" mass="51231">MARSRIPHLIVLLAMLLGAEHLARAGRWTFPRVPTASITPSRAPIASPFETATPLPSPTLTVIPSPTPSPEPTATPTPLPITPIAPLARSAFALPPNRVNLLLLGMDRRGIEGRSRTDTMILVSIDPDEPSARLVSLPRDWWVRLPNGGEHKLNTAYPMGGFEFLRATLRLNLGLSVDRYAAIDFDGMRRLIDALGGVDVLVRCPLYEVFPDPDHPTLTGTLDLRTPGWHHLDGLHALWYMRSRLSTSDYHRARRQHQVLRAMFRKLRSGDWIWRIPELWPAIQQTVQTNLSLGEMVWLGRIGQRLSEDRIVHAYLHATMISSRTLYLPPPTTGVTQPMELWIYVATDATIPYLQRFLTEPIPEPGQRTPVELINATGNPDRGDIAEDVLAEAGFRVVRRIDLAGSAVPTQVIGLKGGSGGEQGRLLRALRLPARRFEAAPEPDAAVPYRIWIGPDFNPCP</sequence>
<name>A0A2H5Y4Z3_9CHLR</name>
<dbReference type="Pfam" id="PF13399">
    <property type="entry name" value="LytR_C"/>
    <property type="match status" value="1"/>
</dbReference>
<dbReference type="AlphaFoldDB" id="A0A2H5Y4Z3"/>
<dbReference type="EMBL" id="BEHY01000011">
    <property type="protein sequence ID" value="GBD08506.1"/>
    <property type="molecule type" value="Genomic_DNA"/>
</dbReference>
<dbReference type="NCBIfam" id="TIGR00350">
    <property type="entry name" value="lytR_cpsA_psr"/>
    <property type="match status" value="1"/>
</dbReference>
<feature type="domain" description="Cell envelope-related transcriptional attenuator" evidence="3">
    <location>
        <begin position="116"/>
        <end position="268"/>
    </location>
</feature>
<dbReference type="PANTHER" id="PTHR33392">
    <property type="entry name" value="POLYISOPRENYL-TEICHOIC ACID--PEPTIDOGLYCAN TEICHOIC ACID TRANSFERASE TAGU"/>
    <property type="match status" value="1"/>
</dbReference>
<evidence type="ECO:0000256" key="1">
    <source>
        <dbReference type="ARBA" id="ARBA00006068"/>
    </source>
</evidence>
<evidence type="ECO:0000256" key="2">
    <source>
        <dbReference type="SAM" id="MobiDB-lite"/>
    </source>
</evidence>
<dbReference type="InterPro" id="IPR050922">
    <property type="entry name" value="LytR/CpsA/Psr_CW_biosynth"/>
</dbReference>
<evidence type="ECO:0000313" key="5">
    <source>
        <dbReference type="EMBL" id="GBD08506.1"/>
    </source>
</evidence>
<dbReference type="Gene3D" id="3.40.630.190">
    <property type="entry name" value="LCP protein"/>
    <property type="match status" value="1"/>
</dbReference>
<proteinExistence type="inferred from homology"/>
<dbReference type="InterPro" id="IPR027381">
    <property type="entry name" value="LytR/CpsA/Psr_C"/>
</dbReference>
<dbReference type="PANTHER" id="PTHR33392:SF6">
    <property type="entry name" value="POLYISOPRENYL-TEICHOIC ACID--PEPTIDOGLYCAN TEICHOIC ACID TRANSFERASE TAGU"/>
    <property type="match status" value="1"/>
</dbReference>
<evidence type="ECO:0000313" key="6">
    <source>
        <dbReference type="Proteomes" id="UP000236642"/>
    </source>
</evidence>
<dbReference type="Proteomes" id="UP000236642">
    <property type="component" value="Unassembled WGS sequence"/>
</dbReference>
<organism evidence="5 6">
    <name type="scientific">Candidatus Thermoflexus japonica</name>
    <dbReference type="NCBI Taxonomy" id="2035417"/>
    <lineage>
        <taxon>Bacteria</taxon>
        <taxon>Bacillati</taxon>
        <taxon>Chloroflexota</taxon>
        <taxon>Thermoflexia</taxon>
        <taxon>Thermoflexales</taxon>
        <taxon>Thermoflexaceae</taxon>
        <taxon>Thermoflexus</taxon>
    </lineage>
</organism>
<feature type="region of interest" description="Disordered" evidence="2">
    <location>
        <begin position="41"/>
        <end position="77"/>
    </location>
</feature>
<comment type="similarity">
    <text evidence="1">Belongs to the LytR/CpsA/Psr (LCP) family.</text>
</comment>
<protein>
    <submittedName>
        <fullName evidence="5">Transcriptional regulator YvhJ</fullName>
    </submittedName>
</protein>
<evidence type="ECO:0000259" key="3">
    <source>
        <dbReference type="Pfam" id="PF03816"/>
    </source>
</evidence>
<accession>A0A2H5Y4Z3</accession>
<comment type="caution">
    <text evidence="5">The sequence shown here is derived from an EMBL/GenBank/DDBJ whole genome shotgun (WGS) entry which is preliminary data.</text>
</comment>